<dbReference type="GO" id="GO:0005524">
    <property type="term" value="F:ATP binding"/>
    <property type="evidence" value="ECO:0007669"/>
    <property type="project" value="UniProtKB-KW"/>
</dbReference>
<dbReference type="Proteomes" id="UP001054945">
    <property type="component" value="Unassembled WGS sequence"/>
</dbReference>
<dbReference type="InterPro" id="IPR036494">
    <property type="entry name" value="Ku_C_sf"/>
</dbReference>
<dbReference type="GO" id="GO:0003684">
    <property type="term" value="F:damaged DNA binding"/>
    <property type="evidence" value="ECO:0007669"/>
    <property type="project" value="InterPro"/>
</dbReference>
<keyword evidence="4" id="KW-0227">DNA damage</keyword>
<dbReference type="GO" id="GO:0008017">
    <property type="term" value="F:microtubule binding"/>
    <property type="evidence" value="ECO:0007669"/>
    <property type="project" value="InterPro"/>
</dbReference>
<dbReference type="InterPro" id="IPR009829">
    <property type="entry name" value="SKA1"/>
</dbReference>
<keyword evidence="10" id="KW-0234">DNA repair</keyword>
<evidence type="ECO:0000256" key="2">
    <source>
        <dbReference type="ARBA" id="ARBA00007726"/>
    </source>
</evidence>
<evidence type="ECO:0000256" key="12">
    <source>
        <dbReference type="ARBA" id="ARBA00047182"/>
    </source>
</evidence>
<keyword evidence="8" id="KW-0238">DNA-binding</keyword>
<dbReference type="InterPro" id="IPR036465">
    <property type="entry name" value="vWFA_dom_sf"/>
</dbReference>
<comment type="similarity">
    <text evidence="2">Belongs to the ku80 family.</text>
</comment>
<evidence type="ECO:0000256" key="13">
    <source>
        <dbReference type="ARBA" id="ARBA00047202"/>
    </source>
</evidence>
<dbReference type="GO" id="GO:0003678">
    <property type="term" value="F:DNA helicase activity"/>
    <property type="evidence" value="ECO:0007669"/>
    <property type="project" value="InterPro"/>
</dbReference>
<evidence type="ECO:0000256" key="4">
    <source>
        <dbReference type="ARBA" id="ARBA00022763"/>
    </source>
</evidence>
<dbReference type="EMBL" id="BPLR01001035">
    <property type="protein sequence ID" value="GIY99346.1"/>
    <property type="molecule type" value="Genomic_DNA"/>
</dbReference>
<dbReference type="Pfam" id="PF07160">
    <property type="entry name" value="SKA1"/>
    <property type="match status" value="2"/>
</dbReference>
<proteinExistence type="inferred from homology"/>
<evidence type="ECO:0000256" key="10">
    <source>
        <dbReference type="ARBA" id="ARBA00023204"/>
    </source>
</evidence>
<reference evidence="16 17" key="1">
    <citation type="submission" date="2021-06" db="EMBL/GenBank/DDBJ databases">
        <title>Caerostris extrusa draft genome.</title>
        <authorList>
            <person name="Kono N."/>
            <person name="Arakawa K."/>
        </authorList>
    </citation>
    <scope>NUCLEOTIDE SEQUENCE [LARGE SCALE GENOMIC DNA]</scope>
</reference>
<evidence type="ECO:0000256" key="3">
    <source>
        <dbReference type="ARBA" id="ARBA00022741"/>
    </source>
</evidence>
<evidence type="ECO:0000256" key="11">
    <source>
        <dbReference type="ARBA" id="ARBA00023242"/>
    </source>
</evidence>
<keyword evidence="6" id="KW-0347">Helicase</keyword>
<dbReference type="GO" id="GO:0006310">
    <property type="term" value="P:DNA recombination"/>
    <property type="evidence" value="ECO:0007669"/>
    <property type="project" value="UniProtKB-KW"/>
</dbReference>
<keyword evidence="9" id="KW-0233">DNA recombination</keyword>
<protein>
    <recommendedName>
        <fullName evidence="12">SKA complex subunit 1</fullName>
    </recommendedName>
    <alternativeName>
        <fullName evidence="13">Spindle and kinetochore-associated protein 1</fullName>
    </alternativeName>
</protein>
<organism evidence="16 17">
    <name type="scientific">Caerostris extrusa</name>
    <name type="common">Bark spider</name>
    <name type="synonym">Caerostris bankana</name>
    <dbReference type="NCBI Taxonomy" id="172846"/>
    <lineage>
        <taxon>Eukaryota</taxon>
        <taxon>Metazoa</taxon>
        <taxon>Ecdysozoa</taxon>
        <taxon>Arthropoda</taxon>
        <taxon>Chelicerata</taxon>
        <taxon>Arachnida</taxon>
        <taxon>Araneae</taxon>
        <taxon>Araneomorphae</taxon>
        <taxon>Entelegynae</taxon>
        <taxon>Araneoidea</taxon>
        <taxon>Araneidae</taxon>
        <taxon>Caerostris</taxon>
    </lineage>
</organism>
<dbReference type="SUPFAM" id="SSF100939">
    <property type="entry name" value="SPOC domain-like"/>
    <property type="match status" value="1"/>
</dbReference>
<dbReference type="Pfam" id="PF02735">
    <property type="entry name" value="Ku"/>
    <property type="match status" value="1"/>
</dbReference>
<dbReference type="SUPFAM" id="SSF53300">
    <property type="entry name" value="vWA-like"/>
    <property type="match status" value="1"/>
</dbReference>
<dbReference type="InterPro" id="IPR014893">
    <property type="entry name" value="Ku_PK_bind"/>
</dbReference>
<evidence type="ECO:0000256" key="14">
    <source>
        <dbReference type="SAM" id="Coils"/>
    </source>
</evidence>
<dbReference type="InterPro" id="IPR016194">
    <property type="entry name" value="SPOC-like_C_dom_sf"/>
</dbReference>
<evidence type="ECO:0000256" key="9">
    <source>
        <dbReference type="ARBA" id="ARBA00023172"/>
    </source>
</evidence>
<comment type="caution">
    <text evidence="16">The sequence shown here is derived from an EMBL/GenBank/DDBJ whole genome shotgun (WGS) entry which is preliminary data.</text>
</comment>
<keyword evidence="14" id="KW-0175">Coiled coil</keyword>
<dbReference type="Gene3D" id="1.10.1600.10">
    <property type="match status" value="1"/>
</dbReference>
<evidence type="ECO:0000256" key="6">
    <source>
        <dbReference type="ARBA" id="ARBA00022806"/>
    </source>
</evidence>
<dbReference type="GO" id="GO:0042162">
    <property type="term" value="F:telomeric DNA binding"/>
    <property type="evidence" value="ECO:0007669"/>
    <property type="project" value="InterPro"/>
</dbReference>
<keyword evidence="3" id="KW-0547">Nucleotide-binding</keyword>
<feature type="domain" description="Ku" evidence="15">
    <location>
        <begin position="618"/>
        <end position="757"/>
    </location>
</feature>
<feature type="coiled-coil region" evidence="14">
    <location>
        <begin position="50"/>
        <end position="101"/>
    </location>
</feature>
<dbReference type="FunFam" id="1.10.1600.10:FF:000002">
    <property type="entry name" value="X-ray repair cross-complementing protein 5"/>
    <property type="match status" value="1"/>
</dbReference>
<comment type="subcellular location">
    <subcellularLocation>
        <location evidence="1">Nucleus</location>
    </subcellularLocation>
</comment>
<dbReference type="Gene3D" id="3.40.50.410">
    <property type="entry name" value="von Willebrand factor, type A domain"/>
    <property type="match status" value="1"/>
</dbReference>
<evidence type="ECO:0000256" key="7">
    <source>
        <dbReference type="ARBA" id="ARBA00022840"/>
    </source>
</evidence>
<dbReference type="SMART" id="SM00559">
    <property type="entry name" value="Ku78"/>
    <property type="match status" value="1"/>
</dbReference>
<dbReference type="GO" id="GO:0051301">
    <property type="term" value="P:cell division"/>
    <property type="evidence" value="ECO:0007669"/>
    <property type="project" value="InterPro"/>
</dbReference>
<dbReference type="PANTHER" id="PTHR12604:SF4">
    <property type="entry name" value="X-RAY REPAIR CROSS-COMPLEMENTING PROTEIN 5"/>
    <property type="match status" value="1"/>
</dbReference>
<dbReference type="AlphaFoldDB" id="A0AAV4XZG2"/>
<gene>
    <name evidence="16" type="primary">Xrcc5</name>
    <name evidence="16" type="ORF">CEXT_85002</name>
</gene>
<dbReference type="InterPro" id="IPR006164">
    <property type="entry name" value="DNA_bd_Ku70/Ku80"/>
</dbReference>
<dbReference type="GO" id="GO:0016787">
    <property type="term" value="F:hydrolase activity"/>
    <property type="evidence" value="ECO:0007669"/>
    <property type="project" value="UniProtKB-KW"/>
</dbReference>
<dbReference type="Pfam" id="PF03731">
    <property type="entry name" value="Ku_N"/>
    <property type="match status" value="1"/>
</dbReference>
<evidence type="ECO:0000313" key="16">
    <source>
        <dbReference type="EMBL" id="GIY99346.1"/>
    </source>
</evidence>
<dbReference type="PANTHER" id="PTHR12604">
    <property type="entry name" value="KU AUTOANTIGEN DNA HELICASE"/>
    <property type="match status" value="1"/>
</dbReference>
<evidence type="ECO:0000256" key="5">
    <source>
        <dbReference type="ARBA" id="ARBA00022801"/>
    </source>
</evidence>
<evidence type="ECO:0000259" key="15">
    <source>
        <dbReference type="SMART" id="SM00559"/>
    </source>
</evidence>
<evidence type="ECO:0000256" key="8">
    <source>
        <dbReference type="ARBA" id="ARBA00023125"/>
    </source>
</evidence>
<dbReference type="SUPFAM" id="SSF101420">
    <property type="entry name" value="C-terminal domain of Ku80"/>
    <property type="match status" value="1"/>
</dbReference>
<dbReference type="Pfam" id="PF08785">
    <property type="entry name" value="Ku_PK_bind"/>
    <property type="match status" value="1"/>
</dbReference>
<dbReference type="GO" id="GO:0000723">
    <property type="term" value="P:telomere maintenance"/>
    <property type="evidence" value="ECO:0007669"/>
    <property type="project" value="InterPro"/>
</dbReference>
<dbReference type="GO" id="GO:0007059">
    <property type="term" value="P:chromosome segregation"/>
    <property type="evidence" value="ECO:0007669"/>
    <property type="project" value="InterPro"/>
</dbReference>
<dbReference type="CDD" id="cd00873">
    <property type="entry name" value="KU80"/>
    <property type="match status" value="1"/>
</dbReference>
<keyword evidence="11" id="KW-0539">Nucleus</keyword>
<keyword evidence="5" id="KW-0378">Hydrolase</keyword>
<dbReference type="Gene3D" id="1.25.40.240">
    <property type="entry name" value="Ku, C-terminal domain"/>
    <property type="match status" value="1"/>
</dbReference>
<sequence>MSGIGGVSVEVCRVLEEVVCRIGQGILKKNIVGSGCITTKNTDVNAANEFQSLRNDIKNIKEQFKELRSLIKCGEQNTIELQKLLKKVEGINKTVDHMEENFPSVLKSNVPAPQKETNEVRKEVPPGNLPVAANSNSKSIKKLQLVAIPEFENVPKYMKGRMKYEEINAFVEKFNAALEEKYKLLAMPRKGMKPPQLKTWQKIKAQENPESKGPRGPRLCQIPNKSKICAGKPCQKSTNSTEGIFLTVPKSEGTCVATQEARKSSLMESWSKLEKSLPVSKKYQEWLGGVFESFSQFYFCQGRNLTKGLFFCTVEDLKDFGRIKLDKASLNILTILRHCGKMKEIRGPGHLIRYTIGEAIVIILDVGLPMHEVTDSGTILENAKSCVNMILQRKIFSESKDEIALVLFGTSETNNMLADQGDPEYGNIFIVQDFKTASWELLEQVNEIEGCDASSDYMKESVLCLAIHMLQNTEKNKKFYSRRILFLSRFDIPFYTNKIHKICEDLKTSKIDLNIIGPFSYSEEDINNGNCLQAYSNNTEVTDVSGSTIRSILKEVNGESYSFEEAIPALIYYQKKNAYIKVNESKSKSWKNAYARKLNAKLERNTTYLMNDDESYQPVALSNENIIQAFKYGTTLVPYTDEDKANMDYQSGDKGMKVLGFTKAENVHRYHYIGDKSMYVYGQKNRELAGVILAPFIHALHETKMVAIVRYVYSPKSAPKIGFLSPKIKPNYECLVFIALPFMEDLRHYIFSPLDSDSKNLPTDEQLNAVDDLITSMDLSTATVDDEGNLGEALKPKYTVNPYLQRLYQCLQFRAMQSEKPLPEISPHIEAVINPPSKLVKMAEPALNRIKELFPLKECTQKRSRETGADMFLNSESSSKRVKIESIDIDKVVENAVGDKIISVGSVNPVQDFQYLLKSNILEFAEACKQTIDVVYKYLKSDSILKHYHTKILSICKELRNTSLKKNDAAQYNVFMKNLRTELLSRDPELWNKFKKENIGLLTKEEVKFSVVTPAEAESFLAADSLSDIKSAHKSAEVYDGEEDDYDLLDQL</sequence>
<dbReference type="InterPro" id="IPR005160">
    <property type="entry name" value="Ku_C"/>
</dbReference>
<dbReference type="GO" id="GO:0006303">
    <property type="term" value="P:double-strand break repair via nonhomologous end joining"/>
    <property type="evidence" value="ECO:0007669"/>
    <property type="project" value="InterPro"/>
</dbReference>
<keyword evidence="17" id="KW-1185">Reference proteome</keyword>
<dbReference type="Pfam" id="PF03730">
    <property type="entry name" value="Ku_C"/>
    <property type="match status" value="1"/>
</dbReference>
<dbReference type="Gene3D" id="2.40.290.10">
    <property type="match status" value="1"/>
</dbReference>
<dbReference type="InterPro" id="IPR042031">
    <property type="entry name" value="SKA1_MBD_sf"/>
</dbReference>
<evidence type="ECO:0000256" key="1">
    <source>
        <dbReference type="ARBA" id="ARBA00004123"/>
    </source>
</evidence>
<dbReference type="GO" id="GO:0043564">
    <property type="term" value="C:Ku70:Ku80 complex"/>
    <property type="evidence" value="ECO:0007669"/>
    <property type="project" value="InterPro"/>
</dbReference>
<dbReference type="GO" id="GO:0003690">
    <property type="term" value="F:double-stranded DNA binding"/>
    <property type="evidence" value="ECO:0007669"/>
    <property type="project" value="TreeGrafter"/>
</dbReference>
<name>A0AAV4XZG2_CAEEX</name>
<evidence type="ECO:0000313" key="17">
    <source>
        <dbReference type="Proteomes" id="UP001054945"/>
    </source>
</evidence>
<dbReference type="FunFam" id="2.40.290.10:FF:000005">
    <property type="entry name" value="X-ray repair cross-complementing protein 5"/>
    <property type="match status" value="1"/>
</dbReference>
<keyword evidence="7" id="KW-0067">ATP-binding</keyword>
<accession>A0AAV4XZG2</accession>
<dbReference type="Gene3D" id="1.10.10.1890">
    <property type="entry name" value="Ska1 microtubule binding domain-like"/>
    <property type="match status" value="2"/>
</dbReference>
<dbReference type="InterPro" id="IPR005161">
    <property type="entry name" value="Ku_N"/>
</dbReference>
<dbReference type="InterPro" id="IPR024193">
    <property type="entry name" value="Ku80"/>
</dbReference>